<dbReference type="AlphaFoldDB" id="A0A4Q7YZ46"/>
<dbReference type="CDD" id="cd07333">
    <property type="entry name" value="M48C_bepA_like"/>
    <property type="match status" value="1"/>
</dbReference>
<protein>
    <submittedName>
        <fullName evidence="9">Peptidase M48-like protein</fullName>
    </submittedName>
</protein>
<keyword evidence="6" id="KW-0482">Metalloprotease</keyword>
<feature type="domain" description="Peptidase M48" evidence="8">
    <location>
        <begin position="89"/>
        <end position="251"/>
    </location>
</feature>
<organism evidence="9 10">
    <name type="scientific">Edaphobacter modestus</name>
    <dbReference type="NCBI Taxonomy" id="388466"/>
    <lineage>
        <taxon>Bacteria</taxon>
        <taxon>Pseudomonadati</taxon>
        <taxon>Acidobacteriota</taxon>
        <taxon>Terriglobia</taxon>
        <taxon>Terriglobales</taxon>
        <taxon>Acidobacteriaceae</taxon>
        <taxon>Edaphobacter</taxon>
    </lineage>
</organism>
<keyword evidence="4" id="KW-0378">Hydrolase</keyword>
<dbReference type="InterPro" id="IPR051156">
    <property type="entry name" value="Mito/Outer_Membr_Metalloprot"/>
</dbReference>
<keyword evidence="3" id="KW-0479">Metal-binding</keyword>
<evidence type="ECO:0000256" key="7">
    <source>
        <dbReference type="SAM" id="SignalP"/>
    </source>
</evidence>
<evidence type="ECO:0000256" key="6">
    <source>
        <dbReference type="ARBA" id="ARBA00023049"/>
    </source>
</evidence>
<proteinExistence type="predicted"/>
<evidence type="ECO:0000256" key="5">
    <source>
        <dbReference type="ARBA" id="ARBA00022833"/>
    </source>
</evidence>
<dbReference type="GO" id="GO:0004222">
    <property type="term" value="F:metalloendopeptidase activity"/>
    <property type="evidence" value="ECO:0007669"/>
    <property type="project" value="InterPro"/>
</dbReference>
<evidence type="ECO:0000256" key="3">
    <source>
        <dbReference type="ARBA" id="ARBA00022723"/>
    </source>
</evidence>
<dbReference type="Gene3D" id="3.40.1000.10">
    <property type="entry name" value="Mog1/PsbP, alpha/beta/alpha sandwich"/>
    <property type="match status" value="1"/>
</dbReference>
<evidence type="ECO:0000259" key="8">
    <source>
        <dbReference type="Pfam" id="PF01435"/>
    </source>
</evidence>
<evidence type="ECO:0000256" key="1">
    <source>
        <dbReference type="ARBA" id="ARBA00001947"/>
    </source>
</evidence>
<keyword evidence="10" id="KW-1185">Reference proteome</keyword>
<dbReference type="GO" id="GO:0016020">
    <property type="term" value="C:membrane"/>
    <property type="evidence" value="ECO:0007669"/>
    <property type="project" value="TreeGrafter"/>
</dbReference>
<dbReference type="EMBL" id="SHKW01000001">
    <property type="protein sequence ID" value="RZU42475.1"/>
    <property type="molecule type" value="Genomic_DNA"/>
</dbReference>
<dbReference type="InterPro" id="IPR001915">
    <property type="entry name" value="Peptidase_M48"/>
</dbReference>
<evidence type="ECO:0000256" key="4">
    <source>
        <dbReference type="ARBA" id="ARBA00022801"/>
    </source>
</evidence>
<comment type="caution">
    <text evidence="9">The sequence shown here is derived from an EMBL/GenBank/DDBJ whole genome shotgun (WGS) entry which is preliminary data.</text>
</comment>
<dbReference type="InterPro" id="IPR016123">
    <property type="entry name" value="Mog1/PsbP_a/b/a-sand"/>
</dbReference>
<dbReference type="Pfam" id="PF01435">
    <property type="entry name" value="Peptidase_M48"/>
    <property type="match status" value="1"/>
</dbReference>
<dbReference type="PROSITE" id="PS51257">
    <property type="entry name" value="PROKAR_LIPOPROTEIN"/>
    <property type="match status" value="1"/>
</dbReference>
<dbReference type="RefSeq" id="WP_242618066.1">
    <property type="nucleotide sequence ID" value="NZ_SHKW01000001.1"/>
</dbReference>
<feature type="chain" id="PRO_5020790646" evidence="7">
    <location>
        <begin position="28"/>
        <end position="491"/>
    </location>
</feature>
<keyword evidence="2" id="KW-0645">Protease</keyword>
<sequence>MFRSGSPARMIWAVALALGCATQAAWARFQVPPPCKNAFSVQQEQTEGAKVAAEIFKQMPVMPDNSPVSQYIRQLGAKLVAVPPGYRWPFNFHVVASDEINAFALPGGAMFVNLGAIRAAETESQLAGVMAHELSHVVMRHSTCNMTKQQSVGTWAALGQIGAAIALGNGALGSLATQGIGMAAGLGFLRMSRDYEKQADLLGAGILYDAGFDPRGLPQFFETIQAKYGEGGAQLFSDHPNPGNRMQYVNAEIASLPRKPNPTVTSPAFVQARALATKEKAYNAKEIQAGAWRQTGKYALVSGGPAQVIPATASSGGGRGGAAAARLSREALGLNDRMIFYNGQAFSISYPESWQKGEAQNGSVAFVPPNGAGQSGIAYGAIVDGARFKSAVTDENQLTQATNAIANQMIQQNNGLQQAGSITSMTVNGQLANAIELKGPSPVASTAERDLLVTIARPDGAVNFIVFVAPEPDYPSLKPVFSSMAQSFRVR</sequence>
<keyword evidence="5" id="KW-0862">Zinc</keyword>
<dbReference type="GO" id="GO:0051603">
    <property type="term" value="P:proteolysis involved in protein catabolic process"/>
    <property type="evidence" value="ECO:0007669"/>
    <property type="project" value="TreeGrafter"/>
</dbReference>
<dbReference type="Gene3D" id="3.30.2010.10">
    <property type="entry name" value="Metalloproteases ('zincins'), catalytic domain"/>
    <property type="match status" value="1"/>
</dbReference>
<evidence type="ECO:0000313" key="9">
    <source>
        <dbReference type="EMBL" id="RZU42475.1"/>
    </source>
</evidence>
<evidence type="ECO:0000313" key="10">
    <source>
        <dbReference type="Proteomes" id="UP000292958"/>
    </source>
</evidence>
<evidence type="ECO:0000256" key="2">
    <source>
        <dbReference type="ARBA" id="ARBA00022670"/>
    </source>
</evidence>
<name>A0A4Q7YZ46_9BACT</name>
<dbReference type="PANTHER" id="PTHR22726:SF1">
    <property type="entry name" value="METALLOENDOPEPTIDASE OMA1, MITOCHONDRIAL"/>
    <property type="match status" value="1"/>
</dbReference>
<comment type="cofactor">
    <cofactor evidence="1">
        <name>Zn(2+)</name>
        <dbReference type="ChEBI" id="CHEBI:29105"/>
    </cofactor>
</comment>
<gene>
    <name evidence="9" type="ORF">BDD14_4060</name>
</gene>
<feature type="signal peptide" evidence="7">
    <location>
        <begin position="1"/>
        <end position="27"/>
    </location>
</feature>
<dbReference type="PANTHER" id="PTHR22726">
    <property type="entry name" value="METALLOENDOPEPTIDASE OMA1"/>
    <property type="match status" value="1"/>
</dbReference>
<accession>A0A4Q7YZ46</accession>
<keyword evidence="7" id="KW-0732">Signal</keyword>
<dbReference type="Proteomes" id="UP000292958">
    <property type="component" value="Unassembled WGS sequence"/>
</dbReference>
<dbReference type="GO" id="GO:0046872">
    <property type="term" value="F:metal ion binding"/>
    <property type="evidence" value="ECO:0007669"/>
    <property type="project" value="UniProtKB-KW"/>
</dbReference>
<dbReference type="SUPFAM" id="SSF55724">
    <property type="entry name" value="Mog1p/PsbP-like"/>
    <property type="match status" value="1"/>
</dbReference>
<reference evidence="9 10" key="1">
    <citation type="submission" date="2019-02" db="EMBL/GenBank/DDBJ databases">
        <title>Genomic Encyclopedia of Archaeal and Bacterial Type Strains, Phase II (KMG-II): from individual species to whole genera.</title>
        <authorList>
            <person name="Goeker M."/>
        </authorList>
    </citation>
    <scope>NUCLEOTIDE SEQUENCE [LARGE SCALE GENOMIC DNA]</scope>
    <source>
        <strain evidence="9 10">DSM 18101</strain>
    </source>
</reference>